<accession>A0A061EK06</accession>
<dbReference type="InParanoid" id="A0A061EK06"/>
<proteinExistence type="predicted"/>
<keyword evidence="2" id="KW-1185">Reference proteome</keyword>
<dbReference type="HOGENOM" id="CLU_2676072_0_0_1"/>
<gene>
    <name evidence="1" type="ORF">TCM_019898</name>
</gene>
<dbReference type="Proteomes" id="UP000026915">
    <property type="component" value="Chromosome 4"/>
</dbReference>
<name>A0A061EK06_THECC</name>
<evidence type="ECO:0000313" key="2">
    <source>
        <dbReference type="Proteomes" id="UP000026915"/>
    </source>
</evidence>
<evidence type="ECO:0000313" key="1">
    <source>
        <dbReference type="EMBL" id="EOY04707.1"/>
    </source>
</evidence>
<dbReference type="AlphaFoldDB" id="A0A061EK06"/>
<reference evidence="1 2" key="1">
    <citation type="journal article" date="2013" name="Genome Biol.">
        <title>The genome sequence of the most widely cultivated cacao type and its use to identify candidate genes regulating pod color.</title>
        <authorList>
            <person name="Motamayor J.C."/>
            <person name="Mockaitis K."/>
            <person name="Schmutz J."/>
            <person name="Haiminen N."/>
            <person name="Iii D.L."/>
            <person name="Cornejo O."/>
            <person name="Findley S.D."/>
            <person name="Zheng P."/>
            <person name="Utro F."/>
            <person name="Royaert S."/>
            <person name="Saski C."/>
            <person name="Jenkins J."/>
            <person name="Podicheti R."/>
            <person name="Zhao M."/>
            <person name="Scheffler B.E."/>
            <person name="Stack J.C."/>
            <person name="Feltus F.A."/>
            <person name="Mustiga G.M."/>
            <person name="Amores F."/>
            <person name="Phillips W."/>
            <person name="Marelli J.P."/>
            <person name="May G.D."/>
            <person name="Shapiro H."/>
            <person name="Ma J."/>
            <person name="Bustamante C.D."/>
            <person name="Schnell R.J."/>
            <person name="Main D."/>
            <person name="Gilbert D."/>
            <person name="Parida L."/>
            <person name="Kuhn D.N."/>
        </authorList>
    </citation>
    <scope>NUCLEOTIDE SEQUENCE [LARGE SCALE GENOMIC DNA]</scope>
    <source>
        <strain evidence="2">cv. Matina 1-6</strain>
    </source>
</reference>
<dbReference type="Gramene" id="EOY04707">
    <property type="protein sequence ID" value="EOY04707"/>
    <property type="gene ID" value="TCM_019898"/>
</dbReference>
<sequence>MEAVFNEIPLNVGRYMVERIRTTTLGDKANLPCGNIFTALAKNNRIWNVRFQYNFTTNKDQGIFLGSVLKMGYKI</sequence>
<organism evidence="1 2">
    <name type="scientific">Theobroma cacao</name>
    <name type="common">Cacao</name>
    <name type="synonym">Cocoa</name>
    <dbReference type="NCBI Taxonomy" id="3641"/>
    <lineage>
        <taxon>Eukaryota</taxon>
        <taxon>Viridiplantae</taxon>
        <taxon>Streptophyta</taxon>
        <taxon>Embryophyta</taxon>
        <taxon>Tracheophyta</taxon>
        <taxon>Spermatophyta</taxon>
        <taxon>Magnoliopsida</taxon>
        <taxon>eudicotyledons</taxon>
        <taxon>Gunneridae</taxon>
        <taxon>Pentapetalae</taxon>
        <taxon>rosids</taxon>
        <taxon>malvids</taxon>
        <taxon>Malvales</taxon>
        <taxon>Malvaceae</taxon>
        <taxon>Byttnerioideae</taxon>
        <taxon>Theobroma</taxon>
    </lineage>
</organism>
<protein>
    <submittedName>
        <fullName evidence="1">Uncharacterized protein</fullName>
    </submittedName>
</protein>
<dbReference type="EMBL" id="CM001882">
    <property type="protein sequence ID" value="EOY04707.1"/>
    <property type="molecule type" value="Genomic_DNA"/>
</dbReference>